<accession>A0A4Q1SKL9</accession>
<feature type="domain" description="ABC3 transporter permease C-terminal" evidence="8">
    <location>
        <begin position="766"/>
        <end position="877"/>
    </location>
</feature>
<evidence type="ECO:0000259" key="9">
    <source>
        <dbReference type="Pfam" id="PF12704"/>
    </source>
</evidence>
<dbReference type="OrthoDB" id="99790at2"/>
<dbReference type="NCBIfam" id="TIGR03434">
    <property type="entry name" value="ADOP"/>
    <property type="match status" value="1"/>
</dbReference>
<feature type="transmembrane region" description="Helical" evidence="7">
    <location>
        <begin position="851"/>
        <end position="871"/>
    </location>
</feature>
<dbReference type="Pfam" id="PF12704">
    <property type="entry name" value="MacB_PCD"/>
    <property type="match status" value="2"/>
</dbReference>
<keyword evidence="2" id="KW-1003">Cell membrane</keyword>
<keyword evidence="5 7" id="KW-0472">Membrane</keyword>
<feature type="transmembrane region" description="Helical" evidence="7">
    <location>
        <begin position="435"/>
        <end position="458"/>
    </location>
</feature>
<name>A0A4Q1SKL9_9BACT</name>
<comment type="similarity">
    <text evidence="6">Belongs to the ABC-4 integral membrane protein family.</text>
</comment>
<feature type="transmembrane region" description="Helical" evidence="7">
    <location>
        <begin position="393"/>
        <end position="415"/>
    </location>
</feature>
<evidence type="ECO:0000256" key="7">
    <source>
        <dbReference type="SAM" id="Phobius"/>
    </source>
</evidence>
<feature type="transmembrane region" description="Helical" evidence="7">
    <location>
        <begin position="337"/>
        <end position="361"/>
    </location>
</feature>
<dbReference type="GO" id="GO:0022857">
    <property type="term" value="F:transmembrane transporter activity"/>
    <property type="evidence" value="ECO:0007669"/>
    <property type="project" value="TreeGrafter"/>
</dbReference>
<evidence type="ECO:0000256" key="3">
    <source>
        <dbReference type="ARBA" id="ARBA00022692"/>
    </source>
</evidence>
<dbReference type="Proteomes" id="UP000290253">
    <property type="component" value="Unassembled WGS sequence"/>
</dbReference>
<dbReference type="GO" id="GO:0005886">
    <property type="term" value="C:plasma membrane"/>
    <property type="evidence" value="ECO:0007669"/>
    <property type="project" value="UniProtKB-SubCell"/>
</dbReference>
<feature type="domain" description="MacB-like periplasmic core" evidence="9">
    <location>
        <begin position="54"/>
        <end position="292"/>
    </location>
</feature>
<evidence type="ECO:0000259" key="8">
    <source>
        <dbReference type="Pfam" id="PF02687"/>
    </source>
</evidence>
<evidence type="ECO:0000256" key="6">
    <source>
        <dbReference type="ARBA" id="ARBA00038076"/>
    </source>
</evidence>
<organism evidence="10 11">
    <name type="scientific">Silvibacterium dinghuense</name>
    <dbReference type="NCBI Taxonomy" id="1560006"/>
    <lineage>
        <taxon>Bacteria</taxon>
        <taxon>Pseudomonadati</taxon>
        <taxon>Acidobacteriota</taxon>
        <taxon>Terriglobia</taxon>
        <taxon>Terriglobales</taxon>
        <taxon>Acidobacteriaceae</taxon>
        <taxon>Silvibacterium</taxon>
    </lineage>
</organism>
<feature type="domain" description="ABC3 transporter permease C-terminal" evidence="8">
    <location>
        <begin position="343"/>
        <end position="463"/>
    </location>
</feature>
<keyword evidence="11" id="KW-1185">Reference proteome</keyword>
<keyword evidence="4 7" id="KW-1133">Transmembrane helix</keyword>
<protein>
    <submittedName>
        <fullName evidence="10">ABC transporter permease</fullName>
    </submittedName>
</protein>
<evidence type="ECO:0000256" key="2">
    <source>
        <dbReference type="ARBA" id="ARBA00022475"/>
    </source>
</evidence>
<dbReference type="InterPro" id="IPR025857">
    <property type="entry name" value="MacB_PCD"/>
</dbReference>
<dbReference type="EMBL" id="SDMK01000001">
    <property type="protein sequence ID" value="RXS98241.1"/>
    <property type="molecule type" value="Genomic_DNA"/>
</dbReference>
<sequence length="886" mass="96166">MSPDEAHRQARLHFGHAEAIRESYHAESGVPWFENLLRDLRHALRELRHAPGFTLAAVLTIALGIGATTAVFTLIEQALLRPLPVPQPGQLWAIGGSDDCCYSARYAPGEWHFFSDEAYRFFRERNPEFSDLAAFQVGMGNAELAVRHAGAREPIEPRNGQYVSGNYFRTLGVQAWRGRLFHDQDDNEGAPPAAVMSYRTWQQKYGYDPSVVGAAFTINGHAFTIVGIAPPGFFGTRWESKIMPDFWLPLSTEPLIAGPTSRLKDTRTGWLDLIGRLKPEVNHAQLEVRIQAQLHQWLGSHLTDMTPEERALQPRQTVHLMPGGRGVSPDSTDYRSWLILLFAASACVLLVACANLANLLLARGLRNRPQTAIRAALGASRASLAQRALVESLVLSAIGAGAGLAVAWAGAKLILNLAFPASSMTPFDPTPSLPVLLFALGLSVATGLIFGIAPAWSASRTQPIEAIRTGTRTVAGGGTGRTQRMLLLAQTALSLVLVSMAALLGQSLRNMEHRDLGFPTAGLYQVSMDPKLSNYPQERLLPLFNEIEARMRAIPGVADVTAGLGFPPDVGYWSHDIRIAGHPAPLSEDSDTAYWTRVMPGYFAFFHDRIVSGRDFTADDNQGSRPVAVINEAFARRYFPHENPIGRHFGPSPGNYAGLYEIIGVAADFHTDLTPEGPSTQPRYFLPEAQGTTFAEFELENRELWSHDLYGVAILAPHASPGLEEQLRSALTEVDPDLIVYSVESFQDSMAEGFAQQRMILVLSSIFGLAALVLAAVGLYGVTAYSVQQRTGEMGVRMALGANRMQLLRLVLRSALGQSAIGIGIGLPLAILAGRALAGRLYGIVPWNPLILGGASLVLLLTALAAALIPARRAAAVDPMQALRSE</sequence>
<dbReference type="InterPro" id="IPR017800">
    <property type="entry name" value="ADOP"/>
</dbReference>
<feature type="domain" description="MacB-like periplasmic core" evidence="9">
    <location>
        <begin position="492"/>
        <end position="694"/>
    </location>
</feature>
<dbReference type="Pfam" id="PF02687">
    <property type="entry name" value="FtsX"/>
    <property type="match status" value="2"/>
</dbReference>
<proteinExistence type="inferred from homology"/>
<evidence type="ECO:0000313" key="10">
    <source>
        <dbReference type="EMBL" id="RXS98241.1"/>
    </source>
</evidence>
<gene>
    <name evidence="10" type="ORF">ESZ00_08835</name>
</gene>
<dbReference type="InterPro" id="IPR003838">
    <property type="entry name" value="ABC3_permease_C"/>
</dbReference>
<dbReference type="PANTHER" id="PTHR30572:SF4">
    <property type="entry name" value="ABC TRANSPORTER PERMEASE YTRF"/>
    <property type="match status" value="1"/>
</dbReference>
<keyword evidence="3 7" id="KW-0812">Transmembrane</keyword>
<comment type="caution">
    <text evidence="10">The sequence shown here is derived from an EMBL/GenBank/DDBJ whole genome shotgun (WGS) entry which is preliminary data.</text>
</comment>
<dbReference type="AlphaFoldDB" id="A0A4Q1SKL9"/>
<feature type="transmembrane region" description="Helical" evidence="7">
    <location>
        <begin position="759"/>
        <end position="787"/>
    </location>
</feature>
<feature type="transmembrane region" description="Helical" evidence="7">
    <location>
        <begin position="807"/>
        <end position="831"/>
    </location>
</feature>
<dbReference type="PANTHER" id="PTHR30572">
    <property type="entry name" value="MEMBRANE COMPONENT OF TRANSPORTER-RELATED"/>
    <property type="match status" value="1"/>
</dbReference>
<feature type="transmembrane region" description="Helical" evidence="7">
    <location>
        <begin position="53"/>
        <end position="75"/>
    </location>
</feature>
<evidence type="ECO:0000313" key="11">
    <source>
        <dbReference type="Proteomes" id="UP000290253"/>
    </source>
</evidence>
<evidence type="ECO:0000256" key="1">
    <source>
        <dbReference type="ARBA" id="ARBA00004651"/>
    </source>
</evidence>
<evidence type="ECO:0000256" key="5">
    <source>
        <dbReference type="ARBA" id="ARBA00023136"/>
    </source>
</evidence>
<comment type="subcellular location">
    <subcellularLocation>
        <location evidence="1">Cell membrane</location>
        <topology evidence="1">Multi-pass membrane protein</topology>
    </subcellularLocation>
</comment>
<dbReference type="InterPro" id="IPR050250">
    <property type="entry name" value="Macrolide_Exporter_MacB"/>
</dbReference>
<evidence type="ECO:0000256" key="4">
    <source>
        <dbReference type="ARBA" id="ARBA00022989"/>
    </source>
</evidence>
<reference evidence="10 11" key="1">
    <citation type="journal article" date="2016" name="Int. J. Syst. Evol. Microbiol.">
        <title>Acidipila dinghuensis sp. nov., an acidobacterium isolated from forest soil.</title>
        <authorList>
            <person name="Jiang Y.W."/>
            <person name="Wang J."/>
            <person name="Chen M.H."/>
            <person name="Lv Y.Y."/>
            <person name="Qiu L.H."/>
        </authorList>
    </citation>
    <scope>NUCLEOTIDE SEQUENCE [LARGE SCALE GENOMIC DNA]</scope>
    <source>
        <strain evidence="10 11">DHOF10</strain>
    </source>
</reference>
<feature type="transmembrane region" description="Helical" evidence="7">
    <location>
        <begin position="485"/>
        <end position="504"/>
    </location>
</feature>